<protein>
    <submittedName>
        <fullName evidence="1">Uncharacterized protein</fullName>
    </submittedName>
</protein>
<organism evidence="1 2">
    <name type="scientific">Lactarius akahatsu</name>
    <dbReference type="NCBI Taxonomy" id="416441"/>
    <lineage>
        <taxon>Eukaryota</taxon>
        <taxon>Fungi</taxon>
        <taxon>Dikarya</taxon>
        <taxon>Basidiomycota</taxon>
        <taxon>Agaricomycotina</taxon>
        <taxon>Agaricomycetes</taxon>
        <taxon>Russulales</taxon>
        <taxon>Russulaceae</taxon>
        <taxon>Lactarius</taxon>
    </lineage>
</organism>
<comment type="caution">
    <text evidence="1">The sequence shown here is derived from an EMBL/GenBank/DDBJ whole genome shotgun (WGS) entry which is preliminary data.</text>
</comment>
<evidence type="ECO:0000313" key="1">
    <source>
        <dbReference type="EMBL" id="KAH8985143.1"/>
    </source>
</evidence>
<reference evidence="1" key="1">
    <citation type="submission" date="2022-01" db="EMBL/GenBank/DDBJ databases">
        <title>Comparative genomics reveals a dynamic genome evolution in the ectomycorrhizal milk-cap (Lactarius) mushrooms.</title>
        <authorList>
            <consortium name="DOE Joint Genome Institute"/>
            <person name="Lebreton A."/>
            <person name="Tang N."/>
            <person name="Kuo A."/>
            <person name="LaButti K."/>
            <person name="Drula E."/>
            <person name="Barry K."/>
            <person name="Clum A."/>
            <person name="Lipzen A."/>
            <person name="Mousain D."/>
            <person name="Ng V."/>
            <person name="Wang R."/>
            <person name="Wang X."/>
            <person name="Dai Y."/>
            <person name="Henrissat B."/>
            <person name="Grigoriev I.V."/>
            <person name="Guerin-Laguette A."/>
            <person name="Yu F."/>
            <person name="Martin F.M."/>
        </authorList>
    </citation>
    <scope>NUCLEOTIDE SEQUENCE</scope>
    <source>
        <strain evidence="1">QP</strain>
    </source>
</reference>
<proteinExistence type="predicted"/>
<dbReference type="AlphaFoldDB" id="A0AAD4LA10"/>
<dbReference type="EMBL" id="JAKELL010000067">
    <property type="protein sequence ID" value="KAH8985143.1"/>
    <property type="molecule type" value="Genomic_DNA"/>
</dbReference>
<evidence type="ECO:0000313" key="2">
    <source>
        <dbReference type="Proteomes" id="UP001201163"/>
    </source>
</evidence>
<sequence>MHARASSLGLCLPGPRSLCVSYVSSSWSGRPRGGRKSCARCRARRSDSSEWPNRIVEGLIGVRRCFCTSVSVVVTGNATVVIAEKLDYMRERQFTCKLPGTTVIGVLQFNRLIIYCTIDPESNSITQTRHLSRTEKKGTARGSCSACTPQRGAPVCVSSSPYH</sequence>
<dbReference type="Proteomes" id="UP001201163">
    <property type="component" value="Unassembled WGS sequence"/>
</dbReference>
<accession>A0AAD4LA10</accession>
<name>A0AAD4LA10_9AGAM</name>
<keyword evidence="2" id="KW-1185">Reference proteome</keyword>
<gene>
    <name evidence="1" type="ORF">EDB92DRAFT_1883670</name>
</gene>